<proteinExistence type="predicted"/>
<sequence length="281" mass="31948">MSSICYKENTGDLEIPFDILSKGILYAVKKNLHNIKIVSPIEKTNNKLDLSPLAGNDSIYSLYIADDINLKKIDMSPLYGMANIKKITMQYLKGNIDFSKFRALETLYITKADAEIDALNINTLTNLLLVSIKNSNCEFISSLRNLNTLRISSTSIENLSGIEFLSSLKSLRITYSPNIVDISTINKIKTLSYLYVEKCRKLTDFSFLKDNESICNLFLSDVDSLSFIPGMKSIENIKFWNLKDGDLSYLLNSSTLKNVDFHPHKKNYNYSKDEINKNIDK</sequence>
<dbReference type="EMBL" id="JNGI01000183">
    <property type="protein sequence ID" value="KNC88446.1"/>
    <property type="molecule type" value="Genomic_DNA"/>
</dbReference>
<comment type="caution">
    <text evidence="1">The sequence shown here is derived from an EMBL/GenBank/DDBJ whole genome shotgun (WGS) entry which is preliminary data.</text>
</comment>
<dbReference type="SUPFAM" id="SSF52047">
    <property type="entry name" value="RNI-like"/>
    <property type="match status" value="1"/>
</dbReference>
<dbReference type="Gene3D" id="3.80.10.10">
    <property type="entry name" value="Ribonuclease Inhibitor"/>
    <property type="match status" value="1"/>
</dbReference>
<organism evidence="1 2">
    <name type="scientific">Trabulsiella odontotermitis</name>
    <dbReference type="NCBI Taxonomy" id="379893"/>
    <lineage>
        <taxon>Bacteria</taxon>
        <taxon>Pseudomonadati</taxon>
        <taxon>Pseudomonadota</taxon>
        <taxon>Gammaproteobacteria</taxon>
        <taxon>Enterobacterales</taxon>
        <taxon>Enterobacteriaceae</taxon>
        <taxon>Trabulsiella</taxon>
    </lineage>
</organism>
<evidence type="ECO:0000313" key="2">
    <source>
        <dbReference type="Proteomes" id="UP000037393"/>
    </source>
</evidence>
<dbReference type="PATRIC" id="fig|379893.4.peg.2217"/>
<name>A0A0L0GI21_9ENTR</name>
<dbReference type="AlphaFoldDB" id="A0A0L0GI21"/>
<dbReference type="OrthoDB" id="9157385at2"/>
<evidence type="ECO:0000313" key="1">
    <source>
        <dbReference type="EMBL" id="KNC88446.1"/>
    </source>
</evidence>
<protein>
    <submittedName>
        <fullName evidence="1">Toxin</fullName>
    </submittedName>
</protein>
<reference evidence="1 2" key="1">
    <citation type="journal article" date="2015" name="Appl. Environ. Microbiol.">
        <title>The Enterobacterium Trabulsiella odontotermitis Presents Novel Adaptations Related to Its Association with Fungus-Growing Termites.</title>
        <authorList>
            <person name="Sapountzis P."/>
            <person name="Gruntjes T."/>
            <person name="Otani S."/>
            <person name="Estevez J."/>
            <person name="da Costa R.R."/>
            <person name="Plunkett G.3rd."/>
            <person name="Perna N.T."/>
            <person name="Poulsen M."/>
        </authorList>
    </citation>
    <scope>NUCLEOTIDE SEQUENCE [LARGE SCALE GENOMIC DNA]</scope>
    <source>
        <strain evidence="1 2">12</strain>
    </source>
</reference>
<dbReference type="RefSeq" id="WP_049858237.1">
    <property type="nucleotide sequence ID" value="NZ_JNGI01000183.1"/>
</dbReference>
<accession>A0A0L0GI21</accession>
<dbReference type="Proteomes" id="UP000037393">
    <property type="component" value="Unassembled WGS sequence"/>
</dbReference>
<keyword evidence="2" id="KW-1185">Reference proteome</keyword>
<dbReference type="InterPro" id="IPR032675">
    <property type="entry name" value="LRR_dom_sf"/>
</dbReference>
<gene>
    <name evidence="1" type="ORF">GM31_10895</name>
</gene>